<proteinExistence type="inferred from homology"/>
<protein>
    <recommendedName>
        <fullName evidence="2">DNA polymerase III subunit delta</fullName>
        <ecNumber evidence="1">2.7.7.7</ecNumber>
    </recommendedName>
</protein>
<dbReference type="NCBIfam" id="TIGR01128">
    <property type="entry name" value="holA"/>
    <property type="match status" value="1"/>
</dbReference>
<dbReference type="Gene3D" id="1.10.8.60">
    <property type="match status" value="1"/>
</dbReference>
<feature type="domain" description="DNA polymerase III delta subunit-like C-terminal" evidence="10">
    <location>
        <begin position="204"/>
        <end position="323"/>
    </location>
</feature>
<dbReference type="Pfam" id="PF21694">
    <property type="entry name" value="DNA_pol3_delta_C"/>
    <property type="match status" value="1"/>
</dbReference>
<comment type="caution">
    <text evidence="11">The sequence shown here is derived from an EMBL/GenBank/DDBJ whole genome shotgun (WGS) entry which is preliminary data.</text>
</comment>
<dbReference type="OrthoDB" id="9775929at2"/>
<comment type="similarity">
    <text evidence="7">Belongs to the DNA polymerase HolA subunit family.</text>
</comment>
<dbReference type="Gene3D" id="3.40.50.300">
    <property type="entry name" value="P-loop containing nucleotide triphosphate hydrolases"/>
    <property type="match status" value="1"/>
</dbReference>
<organism evidence="11 12">
    <name type="scientific">Anaerosacchariphilus polymeriproducens</name>
    <dbReference type="NCBI Taxonomy" id="1812858"/>
    <lineage>
        <taxon>Bacteria</taxon>
        <taxon>Bacillati</taxon>
        <taxon>Bacillota</taxon>
        <taxon>Clostridia</taxon>
        <taxon>Lachnospirales</taxon>
        <taxon>Lachnospiraceae</taxon>
        <taxon>Anaerosacchariphilus</taxon>
    </lineage>
</organism>
<dbReference type="InterPro" id="IPR008921">
    <property type="entry name" value="DNA_pol3_clamp-load_cplx_C"/>
</dbReference>
<dbReference type="GO" id="GO:0006261">
    <property type="term" value="P:DNA-templated DNA replication"/>
    <property type="evidence" value="ECO:0007669"/>
    <property type="project" value="TreeGrafter"/>
</dbReference>
<evidence type="ECO:0000259" key="9">
    <source>
        <dbReference type="Pfam" id="PF06144"/>
    </source>
</evidence>
<name>A0A371AWT5_9FIRM</name>
<evidence type="ECO:0000313" key="12">
    <source>
        <dbReference type="Proteomes" id="UP000255036"/>
    </source>
</evidence>
<dbReference type="GO" id="GO:0003677">
    <property type="term" value="F:DNA binding"/>
    <property type="evidence" value="ECO:0007669"/>
    <property type="project" value="InterPro"/>
</dbReference>
<reference evidence="11 12" key="1">
    <citation type="submission" date="2018-07" db="EMBL/GenBank/DDBJ databases">
        <title>Anaerosacharophilus polymeroproducens gen. nov. sp. nov., an anaerobic bacterium isolated from salt field.</title>
        <authorList>
            <person name="Kim W."/>
            <person name="Yang S.-H."/>
            <person name="Oh J."/>
            <person name="Lee J.-H."/>
            <person name="Kwon K.K."/>
        </authorList>
    </citation>
    <scope>NUCLEOTIDE SEQUENCE [LARGE SCALE GENOMIC DNA]</scope>
    <source>
        <strain evidence="11 12">MCWD5</strain>
    </source>
</reference>
<evidence type="ECO:0000256" key="5">
    <source>
        <dbReference type="ARBA" id="ARBA00022705"/>
    </source>
</evidence>
<evidence type="ECO:0000313" key="11">
    <source>
        <dbReference type="EMBL" id="RDU23982.1"/>
    </source>
</evidence>
<keyword evidence="12" id="KW-1185">Reference proteome</keyword>
<evidence type="ECO:0000256" key="1">
    <source>
        <dbReference type="ARBA" id="ARBA00012417"/>
    </source>
</evidence>
<dbReference type="AlphaFoldDB" id="A0A371AWT5"/>
<evidence type="ECO:0000256" key="8">
    <source>
        <dbReference type="ARBA" id="ARBA00049244"/>
    </source>
</evidence>
<dbReference type="EMBL" id="QRCT01000016">
    <property type="protein sequence ID" value="RDU23982.1"/>
    <property type="molecule type" value="Genomic_DNA"/>
</dbReference>
<dbReference type="SUPFAM" id="SSF48019">
    <property type="entry name" value="post-AAA+ oligomerization domain-like"/>
    <property type="match status" value="1"/>
</dbReference>
<dbReference type="Proteomes" id="UP000255036">
    <property type="component" value="Unassembled WGS sequence"/>
</dbReference>
<dbReference type="EC" id="2.7.7.7" evidence="1"/>
<evidence type="ECO:0000259" key="10">
    <source>
        <dbReference type="Pfam" id="PF21694"/>
    </source>
</evidence>
<comment type="catalytic activity">
    <reaction evidence="8">
        <text>DNA(n) + a 2'-deoxyribonucleoside 5'-triphosphate = DNA(n+1) + diphosphate</text>
        <dbReference type="Rhea" id="RHEA:22508"/>
        <dbReference type="Rhea" id="RHEA-COMP:17339"/>
        <dbReference type="Rhea" id="RHEA-COMP:17340"/>
        <dbReference type="ChEBI" id="CHEBI:33019"/>
        <dbReference type="ChEBI" id="CHEBI:61560"/>
        <dbReference type="ChEBI" id="CHEBI:173112"/>
        <dbReference type="EC" id="2.7.7.7"/>
    </reaction>
</comment>
<dbReference type="InterPro" id="IPR005790">
    <property type="entry name" value="DNA_polIII_delta"/>
</dbReference>
<dbReference type="SUPFAM" id="SSF52540">
    <property type="entry name" value="P-loop containing nucleoside triphosphate hydrolases"/>
    <property type="match status" value="1"/>
</dbReference>
<keyword evidence="6" id="KW-0239">DNA-directed DNA polymerase</keyword>
<keyword evidence="5" id="KW-0235">DNA replication</keyword>
<dbReference type="InterPro" id="IPR027417">
    <property type="entry name" value="P-loop_NTPase"/>
</dbReference>
<evidence type="ECO:0000256" key="2">
    <source>
        <dbReference type="ARBA" id="ARBA00017703"/>
    </source>
</evidence>
<keyword evidence="4" id="KW-0548">Nucleotidyltransferase</keyword>
<gene>
    <name evidence="11" type="ORF">DWV06_06720</name>
</gene>
<evidence type="ECO:0000256" key="6">
    <source>
        <dbReference type="ARBA" id="ARBA00022932"/>
    </source>
</evidence>
<evidence type="ECO:0000256" key="4">
    <source>
        <dbReference type="ARBA" id="ARBA00022695"/>
    </source>
</evidence>
<dbReference type="GO" id="GO:0003887">
    <property type="term" value="F:DNA-directed DNA polymerase activity"/>
    <property type="evidence" value="ECO:0007669"/>
    <property type="project" value="UniProtKB-KW"/>
</dbReference>
<accession>A0A371AWT5</accession>
<dbReference type="InterPro" id="IPR048466">
    <property type="entry name" value="DNA_pol3_delta-like_C"/>
</dbReference>
<sequence length="326" mass="37919">MKSINEDIKNNDFKQVYLLYGEEAFLKKRYKKKLRQALAAEDDTMNCSSFEGKGINPNEVIDLAETLPFFSERRVIIIEDSGFFKNQSPEMAEYMKEIAPSTYFVFVEEEVDKRSKMFKAVKTAGRIVEFPRQDAQTLTKWIIGLLKAENKKITQPTMHLFLEMVGNDMENIEKEIEKIICYIGDREVIESEDIKAVCTYQVTNQIFEMISSIAERKHKKALQLYYDLLALKEPPMRILFLIARQFNLLMQVKELKKLGYDSKTIGQKTGLYGFVVGKYISQSKHFTIEQLKEALQDCVEMEEQVKSGKIIDRICIELLIVKYSQD</sequence>
<dbReference type="Gene3D" id="1.20.272.10">
    <property type="match status" value="1"/>
</dbReference>
<dbReference type="GO" id="GO:0009360">
    <property type="term" value="C:DNA polymerase III complex"/>
    <property type="evidence" value="ECO:0007669"/>
    <property type="project" value="InterPro"/>
</dbReference>
<keyword evidence="3" id="KW-0808">Transferase</keyword>
<feature type="domain" description="DNA polymerase III delta N-terminal" evidence="9">
    <location>
        <begin position="17"/>
        <end position="129"/>
    </location>
</feature>
<evidence type="ECO:0000256" key="7">
    <source>
        <dbReference type="ARBA" id="ARBA00034754"/>
    </source>
</evidence>
<dbReference type="PANTHER" id="PTHR34388">
    <property type="entry name" value="DNA POLYMERASE III SUBUNIT DELTA"/>
    <property type="match status" value="1"/>
</dbReference>
<dbReference type="RefSeq" id="WP_115481416.1">
    <property type="nucleotide sequence ID" value="NZ_QRCT01000016.1"/>
</dbReference>
<dbReference type="Pfam" id="PF06144">
    <property type="entry name" value="DNA_pol3_delta"/>
    <property type="match status" value="1"/>
</dbReference>
<evidence type="ECO:0000256" key="3">
    <source>
        <dbReference type="ARBA" id="ARBA00022679"/>
    </source>
</evidence>
<dbReference type="InterPro" id="IPR010372">
    <property type="entry name" value="DNA_pol3_delta_N"/>
</dbReference>
<dbReference type="PANTHER" id="PTHR34388:SF1">
    <property type="entry name" value="DNA POLYMERASE III SUBUNIT DELTA"/>
    <property type="match status" value="1"/>
</dbReference>